<evidence type="ECO:0000256" key="1">
    <source>
        <dbReference type="SAM" id="MobiDB-lite"/>
    </source>
</evidence>
<protein>
    <submittedName>
        <fullName evidence="2">Uncharacterized protein</fullName>
    </submittedName>
</protein>
<accession>A0A9W9PH09</accession>
<dbReference type="OrthoDB" id="4167490at2759"/>
<keyword evidence="3" id="KW-1185">Reference proteome</keyword>
<evidence type="ECO:0000313" key="2">
    <source>
        <dbReference type="EMBL" id="KAJ5243507.1"/>
    </source>
</evidence>
<feature type="compositionally biased region" description="Basic residues" evidence="1">
    <location>
        <begin position="26"/>
        <end position="46"/>
    </location>
</feature>
<name>A0A9W9PH09_PENCI</name>
<feature type="region of interest" description="Disordered" evidence="1">
    <location>
        <begin position="1"/>
        <end position="61"/>
    </location>
</feature>
<evidence type="ECO:0000313" key="3">
    <source>
        <dbReference type="Proteomes" id="UP001147733"/>
    </source>
</evidence>
<reference evidence="2" key="1">
    <citation type="submission" date="2022-11" db="EMBL/GenBank/DDBJ databases">
        <authorList>
            <person name="Petersen C."/>
        </authorList>
    </citation>
    <scope>NUCLEOTIDE SEQUENCE</scope>
    <source>
        <strain evidence="2">IBT 23319</strain>
    </source>
</reference>
<dbReference type="AlphaFoldDB" id="A0A9W9PH09"/>
<dbReference type="EMBL" id="JAPQKT010000001">
    <property type="protein sequence ID" value="KAJ5243507.1"/>
    <property type="molecule type" value="Genomic_DNA"/>
</dbReference>
<dbReference type="Proteomes" id="UP001147733">
    <property type="component" value="Unassembled WGS sequence"/>
</dbReference>
<feature type="compositionally biased region" description="Low complexity" evidence="1">
    <location>
        <begin position="47"/>
        <end position="61"/>
    </location>
</feature>
<gene>
    <name evidence="2" type="ORF">N7469_001834</name>
</gene>
<sequence length="506" mass="57636">MAPRRGHDSRPRSAGLNQADGDRVKKSVAARPKRPGRPFKIPRSHSSRSQSSRSSISASPRVATPVRQRSLSILETLPVEVIEKIFLYSLNLHLPRASSVLAVALSREKIYSLLIILALWNDPLETSPLNPAMASMLAPLEYAPLTRGHRESLQAALFRCKWCTMERVREQIPKVMILNLYRLWVDTGVEMDPDQRVVFDQFIKRDDASPLVLQGSGGKLDQILDQAARRFSTSHGPQEYKLRVEPNVKIQILSQTTGATTTWPAIELLEFPIHLLRGRIAGFSSEDVAFLEMLRLCSNNFYEHDGVCKFSTVTAVNRMYLHQGVRNAIRNRNLEALVSLLKIDEFIYRARQAEAGRNTLYTIPSDHFVTITIMCRNNPALSLAFFATLVRASAESIPIDSLEVTEWIVENAHLAELNPTRYKETNGRFAHWLSNFILRLPARLESLPSHPETQLFFCGQLNLSESEACRYFEEVLQPWNEPIMDYMTESSFHPEEFWIKHTKELS</sequence>
<dbReference type="GeneID" id="81379921"/>
<proteinExistence type="predicted"/>
<reference evidence="2" key="2">
    <citation type="journal article" date="2023" name="IMA Fungus">
        <title>Comparative genomic study of the Penicillium genus elucidates a diverse pangenome and 15 lateral gene transfer events.</title>
        <authorList>
            <person name="Petersen C."/>
            <person name="Sorensen T."/>
            <person name="Nielsen M.R."/>
            <person name="Sondergaard T.E."/>
            <person name="Sorensen J.L."/>
            <person name="Fitzpatrick D.A."/>
            <person name="Frisvad J.C."/>
            <person name="Nielsen K.L."/>
        </authorList>
    </citation>
    <scope>NUCLEOTIDE SEQUENCE</scope>
    <source>
        <strain evidence="2">IBT 23319</strain>
    </source>
</reference>
<organism evidence="2 3">
    <name type="scientific">Penicillium citrinum</name>
    <dbReference type="NCBI Taxonomy" id="5077"/>
    <lineage>
        <taxon>Eukaryota</taxon>
        <taxon>Fungi</taxon>
        <taxon>Dikarya</taxon>
        <taxon>Ascomycota</taxon>
        <taxon>Pezizomycotina</taxon>
        <taxon>Eurotiomycetes</taxon>
        <taxon>Eurotiomycetidae</taxon>
        <taxon>Eurotiales</taxon>
        <taxon>Aspergillaceae</taxon>
        <taxon>Penicillium</taxon>
    </lineage>
</organism>
<dbReference type="RefSeq" id="XP_056506511.1">
    <property type="nucleotide sequence ID" value="XM_056640754.1"/>
</dbReference>
<comment type="caution">
    <text evidence="2">The sequence shown here is derived from an EMBL/GenBank/DDBJ whole genome shotgun (WGS) entry which is preliminary data.</text>
</comment>
<feature type="compositionally biased region" description="Basic and acidic residues" evidence="1">
    <location>
        <begin position="1"/>
        <end position="11"/>
    </location>
</feature>